<evidence type="ECO:0000256" key="11">
    <source>
        <dbReference type="PIRNR" id="PIRNR006118"/>
    </source>
</evidence>
<evidence type="ECO:0000313" key="14">
    <source>
        <dbReference type="Proteomes" id="UP000241788"/>
    </source>
</evidence>
<evidence type="ECO:0000256" key="9">
    <source>
        <dbReference type="ARBA" id="ARBA00022842"/>
    </source>
</evidence>
<dbReference type="InterPro" id="IPR010023">
    <property type="entry name" value="KdsC_fam"/>
</dbReference>
<evidence type="ECO:0000256" key="10">
    <source>
        <dbReference type="ARBA" id="ARBA00031051"/>
    </source>
</evidence>
<protein>
    <recommendedName>
        <fullName evidence="6 11">3-deoxy-D-manno-octulosonate 8-phosphate phosphatase KdsC</fullName>
        <ecNumber evidence="5 11">3.1.3.45</ecNumber>
    </recommendedName>
    <alternativeName>
        <fullName evidence="10 11">KDO 8-P phosphatase</fullName>
    </alternativeName>
</protein>
<dbReference type="InterPro" id="IPR023214">
    <property type="entry name" value="HAD_sf"/>
</dbReference>
<keyword evidence="7 11" id="KW-0479">Metal-binding</keyword>
<keyword evidence="8 11" id="KW-0378">Hydrolase</keyword>
<dbReference type="GO" id="GO:0046872">
    <property type="term" value="F:metal ion binding"/>
    <property type="evidence" value="ECO:0007669"/>
    <property type="project" value="UniProtKB-UniRule"/>
</dbReference>
<feature type="binding site" evidence="12">
    <location>
        <position position="23"/>
    </location>
    <ligand>
        <name>Mg(2+)</name>
        <dbReference type="ChEBI" id="CHEBI:18420"/>
    </ligand>
</feature>
<evidence type="ECO:0000256" key="2">
    <source>
        <dbReference type="ARBA" id="ARBA00001946"/>
    </source>
</evidence>
<proteinExistence type="inferred from homology"/>
<dbReference type="InterPro" id="IPR036412">
    <property type="entry name" value="HAD-like_sf"/>
</dbReference>
<dbReference type="FunFam" id="3.40.50.1000:FF:000029">
    <property type="entry name" value="3-deoxy-D-manno-octulosonate 8-phosphate phosphatase KdsC"/>
    <property type="match status" value="1"/>
</dbReference>
<evidence type="ECO:0000313" key="13">
    <source>
        <dbReference type="EMBL" id="SIP92136.1"/>
    </source>
</evidence>
<evidence type="ECO:0000256" key="1">
    <source>
        <dbReference type="ARBA" id="ARBA00000898"/>
    </source>
</evidence>
<name>A0A1N6NJI3_9GAMM</name>
<dbReference type="PIRSF" id="PIRSF006118">
    <property type="entry name" value="KDO8-P_Ptase"/>
    <property type="match status" value="1"/>
</dbReference>
<dbReference type="SFLD" id="SFLDG01138">
    <property type="entry name" value="C1.6.2:_Deoxy-d-mannose-octulo"/>
    <property type="match status" value="1"/>
</dbReference>
<feature type="binding site" evidence="12">
    <location>
        <position position="116"/>
    </location>
    <ligand>
        <name>Mg(2+)</name>
        <dbReference type="ChEBI" id="CHEBI:18420"/>
    </ligand>
</feature>
<comment type="catalytic activity">
    <reaction evidence="1 11">
        <text>3-deoxy-alpha-D-manno-2-octulosonate-8-phosphate + H2O = 3-deoxy-alpha-D-manno-oct-2-ulosonate + phosphate</text>
        <dbReference type="Rhea" id="RHEA:11500"/>
        <dbReference type="ChEBI" id="CHEBI:15377"/>
        <dbReference type="ChEBI" id="CHEBI:43474"/>
        <dbReference type="ChEBI" id="CHEBI:85985"/>
        <dbReference type="ChEBI" id="CHEBI:85986"/>
        <dbReference type="EC" id="3.1.3.45"/>
    </reaction>
</comment>
<dbReference type="NCBIfam" id="TIGR01670">
    <property type="entry name" value="KdsC-phosphatas"/>
    <property type="match status" value="1"/>
</dbReference>
<dbReference type="AlphaFoldDB" id="A0A1N6NJI3"/>
<dbReference type="Pfam" id="PF08282">
    <property type="entry name" value="Hydrolase_3"/>
    <property type="match status" value="1"/>
</dbReference>
<comment type="cofactor">
    <cofactor evidence="2 11 12">
        <name>Mg(2+)</name>
        <dbReference type="ChEBI" id="CHEBI:18420"/>
    </cofactor>
</comment>
<comment type="similarity">
    <text evidence="3 11">Belongs to the KdsC family.</text>
</comment>
<sequence>MSMTTPSPEVTARATRIRLACFDVDGTLTDGRLHFDDEGREHKAFHAQDGLGLAMLRKNGIEVAFITARKSRVTEIRGAELGLTEVHTAAHDKLATTRAIADKLGLGMDEVAFMGDDLVDLGVFPHVGLAVAPADAHHWTAPHAHWITPRKGGFGAARDFCDLLLEAQGKLPGILANAGVKA</sequence>
<gene>
    <name evidence="13" type="ORF">SAMN05421546_0282</name>
</gene>
<keyword evidence="9 11" id="KW-0460">Magnesium</keyword>
<dbReference type="SFLD" id="SFLDG01136">
    <property type="entry name" value="C1.6:_Phosphoserine_Phosphatas"/>
    <property type="match status" value="1"/>
</dbReference>
<feature type="binding site" evidence="12">
    <location>
        <position position="25"/>
    </location>
    <ligand>
        <name>substrate</name>
    </ligand>
</feature>
<dbReference type="InterPro" id="IPR050793">
    <property type="entry name" value="CMP-NeuNAc_synthase"/>
</dbReference>
<reference evidence="14" key="1">
    <citation type="submission" date="2017-01" db="EMBL/GenBank/DDBJ databases">
        <authorList>
            <person name="Varghese N."/>
            <person name="Submissions S."/>
        </authorList>
    </citation>
    <scope>NUCLEOTIDE SEQUENCE [LARGE SCALE GENOMIC DNA]</scope>
    <source>
        <strain evidence="14">UM1</strain>
    </source>
</reference>
<dbReference type="SUPFAM" id="SSF56784">
    <property type="entry name" value="HAD-like"/>
    <property type="match status" value="1"/>
</dbReference>
<dbReference type="EMBL" id="FTLW01000001">
    <property type="protein sequence ID" value="SIP92136.1"/>
    <property type="molecule type" value="Genomic_DNA"/>
</dbReference>
<evidence type="ECO:0000256" key="4">
    <source>
        <dbReference type="ARBA" id="ARBA00011881"/>
    </source>
</evidence>
<evidence type="ECO:0000256" key="7">
    <source>
        <dbReference type="ARBA" id="ARBA00022723"/>
    </source>
</evidence>
<evidence type="ECO:0000256" key="6">
    <source>
        <dbReference type="ARBA" id="ARBA00020092"/>
    </source>
</evidence>
<dbReference type="Gene3D" id="3.40.50.1000">
    <property type="entry name" value="HAD superfamily/HAD-like"/>
    <property type="match status" value="1"/>
</dbReference>
<dbReference type="PANTHER" id="PTHR21485:SF3">
    <property type="entry name" value="N-ACYLNEURAMINATE CYTIDYLYLTRANSFERASE"/>
    <property type="match status" value="1"/>
</dbReference>
<comment type="function">
    <text evidence="11">Catalyzes the hydrolysis of 3-deoxy-D-manno-octulosonate 8-phosphate (KDO 8-P) to 3-deoxy-D-manno-octulosonate (KDO) and inorganic phosphate.</text>
</comment>
<evidence type="ECO:0000256" key="5">
    <source>
        <dbReference type="ARBA" id="ARBA00013066"/>
    </source>
</evidence>
<dbReference type="SFLD" id="SFLDS00003">
    <property type="entry name" value="Haloacid_Dehalogenase"/>
    <property type="match status" value="1"/>
</dbReference>
<dbReference type="GO" id="GO:0009103">
    <property type="term" value="P:lipopolysaccharide biosynthetic process"/>
    <property type="evidence" value="ECO:0007669"/>
    <property type="project" value="UniProtKB-UniRule"/>
</dbReference>
<organism evidence="13 14">
    <name type="scientific">Solilutibacter tolerans</name>
    <dbReference type="NCBI Taxonomy" id="1604334"/>
    <lineage>
        <taxon>Bacteria</taxon>
        <taxon>Pseudomonadati</taxon>
        <taxon>Pseudomonadota</taxon>
        <taxon>Gammaproteobacteria</taxon>
        <taxon>Lysobacterales</taxon>
        <taxon>Lysobacteraceae</taxon>
        <taxon>Solilutibacter</taxon>
    </lineage>
</organism>
<keyword evidence="11" id="KW-0448">Lipopolysaccharide biosynthesis</keyword>
<dbReference type="OrthoDB" id="9805604at2"/>
<evidence type="ECO:0000256" key="3">
    <source>
        <dbReference type="ARBA" id="ARBA00005893"/>
    </source>
</evidence>
<dbReference type="GO" id="GO:0019143">
    <property type="term" value="F:3-deoxy-manno-octulosonate-8-phosphatase activity"/>
    <property type="evidence" value="ECO:0007669"/>
    <property type="project" value="UniProtKB-UniRule"/>
</dbReference>
<evidence type="ECO:0000256" key="8">
    <source>
        <dbReference type="ARBA" id="ARBA00022801"/>
    </source>
</evidence>
<dbReference type="CDD" id="cd01630">
    <property type="entry name" value="HAD_KDO-like"/>
    <property type="match status" value="1"/>
</dbReference>
<dbReference type="GO" id="GO:0008781">
    <property type="term" value="F:N-acylneuraminate cytidylyltransferase activity"/>
    <property type="evidence" value="ECO:0007669"/>
    <property type="project" value="TreeGrafter"/>
</dbReference>
<dbReference type="Proteomes" id="UP000241788">
    <property type="component" value="Unassembled WGS sequence"/>
</dbReference>
<dbReference type="EC" id="3.1.3.45" evidence="5 11"/>
<dbReference type="STRING" id="1604334.SAMN05421546_0282"/>
<comment type="subunit">
    <text evidence="4 11">Homotetramer.</text>
</comment>
<keyword evidence="14" id="KW-1185">Reference proteome</keyword>
<evidence type="ECO:0000256" key="12">
    <source>
        <dbReference type="PIRSR" id="PIRSR006118-2"/>
    </source>
</evidence>
<accession>A0A1N6NJI3</accession>
<dbReference type="PANTHER" id="PTHR21485">
    <property type="entry name" value="HAD SUPERFAMILY MEMBERS CMAS AND KDSC"/>
    <property type="match status" value="1"/>
</dbReference>